<dbReference type="SUPFAM" id="SSF49879">
    <property type="entry name" value="SMAD/FHA domain"/>
    <property type="match status" value="1"/>
</dbReference>
<dbReference type="InterPro" id="IPR012286">
    <property type="entry name" value="Tetrahaem_cytochrome"/>
</dbReference>
<evidence type="ECO:0000256" key="5">
    <source>
        <dbReference type="ARBA" id="ARBA00022723"/>
    </source>
</evidence>
<evidence type="ECO:0000259" key="10">
    <source>
        <dbReference type="PROSITE" id="PS50006"/>
    </source>
</evidence>
<dbReference type="InterPro" id="IPR008984">
    <property type="entry name" value="SMAD_FHA_dom_sf"/>
</dbReference>
<evidence type="ECO:0000256" key="7">
    <source>
        <dbReference type="ARBA" id="ARBA00022982"/>
    </source>
</evidence>
<keyword evidence="9" id="KW-0812">Transmembrane</keyword>
<dbReference type="Pfam" id="PF00498">
    <property type="entry name" value="FHA"/>
    <property type="match status" value="1"/>
</dbReference>
<keyword evidence="4" id="KW-0349">Heme</keyword>
<dbReference type="InterPro" id="IPR000253">
    <property type="entry name" value="FHA_dom"/>
</dbReference>
<evidence type="ECO:0000256" key="9">
    <source>
        <dbReference type="SAM" id="Phobius"/>
    </source>
</evidence>
<dbReference type="RefSeq" id="WP_257594578.1">
    <property type="nucleotide sequence ID" value="NZ_JANKHH010000001.1"/>
</dbReference>
<dbReference type="CDD" id="cd08168">
    <property type="entry name" value="Cytochrom_C3"/>
    <property type="match status" value="1"/>
</dbReference>
<name>A0ABT1XME5_9SPHN</name>
<dbReference type="PROSITE" id="PS50006">
    <property type="entry name" value="FHA_DOMAIN"/>
    <property type="match status" value="1"/>
</dbReference>
<dbReference type="InterPro" id="IPR036280">
    <property type="entry name" value="Multihaem_cyt_sf"/>
</dbReference>
<protein>
    <submittedName>
        <fullName evidence="11">Cytochrome c3 family protein</fullName>
    </submittedName>
</protein>
<feature type="transmembrane region" description="Helical" evidence="9">
    <location>
        <begin position="137"/>
        <end position="156"/>
    </location>
</feature>
<keyword evidence="6" id="KW-0732">Signal</keyword>
<dbReference type="PANTHER" id="PTHR35038">
    <property type="entry name" value="DISSIMILATORY SULFITE REDUCTASE SIRA"/>
    <property type="match status" value="1"/>
</dbReference>
<evidence type="ECO:0000313" key="11">
    <source>
        <dbReference type="EMBL" id="MCR2832821.1"/>
    </source>
</evidence>
<dbReference type="Gene3D" id="2.60.200.20">
    <property type="match status" value="1"/>
</dbReference>
<comment type="cofactor">
    <cofactor evidence="1">
        <name>heme c</name>
        <dbReference type="ChEBI" id="CHEBI:61717"/>
    </cofactor>
</comment>
<dbReference type="PANTHER" id="PTHR35038:SF8">
    <property type="entry name" value="C-TYPE POLYHEME CYTOCHROME OMCC"/>
    <property type="match status" value="1"/>
</dbReference>
<keyword evidence="8" id="KW-0408">Iron</keyword>
<evidence type="ECO:0000256" key="2">
    <source>
        <dbReference type="ARBA" id="ARBA00004196"/>
    </source>
</evidence>
<keyword evidence="12" id="KW-1185">Reference proteome</keyword>
<keyword evidence="9" id="KW-1133">Transmembrane helix</keyword>
<comment type="subcellular location">
    <subcellularLocation>
        <location evidence="2">Cell envelope</location>
    </subcellularLocation>
</comment>
<proteinExistence type="predicted"/>
<evidence type="ECO:0000256" key="8">
    <source>
        <dbReference type="ARBA" id="ARBA00023004"/>
    </source>
</evidence>
<accession>A0ABT1XME5</accession>
<dbReference type="Pfam" id="PF14537">
    <property type="entry name" value="Cytochrom_c3_2"/>
    <property type="match status" value="1"/>
</dbReference>
<sequence>MAFLIRTIDFTATGREIVRDRELAQDSLTIGRAAENDIHLPDLAVEQQHARIDPATGGQLTAEAVGTLGFTVDGRTTTSATFKPQEGVELGFASYRLAVTQDGDGPVTIVITQKEDKPATDAAKGFELASALPSKRAMAWAGLIAVLLAFLAVPIYTNLTRERVEPDYKKPGQTIMDASWSTGDLSVKHHGLEDNCEACHVDAFVSVRDETCLTCHEKIDDHAKIDRQLTSRGPMSRGDQFLWAVAETFGKEGPGNCTTCHTEHEGAGRMEPTPQKFCAECHDGMDTRLKDTQLANAADFGTAHPQLSAVFYGELGSKKTTRLSLDKPIVEQNGLKFPHELHLRKTGGVARMAGNIGSKRDYGPALECKDCHEPTADRYGFKPVEMEEACEACHSLVYDKVGDTFRTLRHGDVDQMRADLAAMDRAPRRPITTGRQRPGDYAQGQRFYQDFGRPSRNYIGINQALSPKGVCGECHIPTTRGGRADVVPVYLNQSFLKHSWFDHKSHGDAAFEKIEGGQRQGEETCISCHAADVSKTSEDLLMPKIAECRDCHLGEKARQAPVPSSCAMCHSYHPKPGGVPERRKDARDKQVAMITRKTG</sequence>
<keyword evidence="7" id="KW-0249">Electron transport</keyword>
<keyword evidence="9" id="KW-0472">Membrane</keyword>
<dbReference type="InterPro" id="IPR051829">
    <property type="entry name" value="Multiheme_Cytochr_ET"/>
</dbReference>
<dbReference type="Gene3D" id="3.90.10.10">
    <property type="entry name" value="Cytochrome C3"/>
    <property type="match status" value="3"/>
</dbReference>
<dbReference type="SUPFAM" id="SSF48695">
    <property type="entry name" value="Multiheme cytochromes"/>
    <property type="match status" value="1"/>
</dbReference>
<gene>
    <name evidence="11" type="ORF">NSO95_02580</name>
</gene>
<evidence type="ECO:0000256" key="3">
    <source>
        <dbReference type="ARBA" id="ARBA00022448"/>
    </source>
</evidence>
<organism evidence="11 12">
    <name type="scientific">Parerythrobacter lacustris</name>
    <dbReference type="NCBI Taxonomy" id="2969984"/>
    <lineage>
        <taxon>Bacteria</taxon>
        <taxon>Pseudomonadati</taxon>
        <taxon>Pseudomonadota</taxon>
        <taxon>Alphaproteobacteria</taxon>
        <taxon>Sphingomonadales</taxon>
        <taxon>Erythrobacteraceae</taxon>
        <taxon>Parerythrobacter</taxon>
    </lineage>
</organism>
<evidence type="ECO:0000313" key="12">
    <source>
        <dbReference type="Proteomes" id="UP001206067"/>
    </source>
</evidence>
<keyword evidence="5" id="KW-0479">Metal-binding</keyword>
<dbReference type="EMBL" id="JANKHH010000001">
    <property type="protein sequence ID" value="MCR2832821.1"/>
    <property type="molecule type" value="Genomic_DNA"/>
</dbReference>
<evidence type="ECO:0000256" key="1">
    <source>
        <dbReference type="ARBA" id="ARBA00001926"/>
    </source>
</evidence>
<feature type="domain" description="FHA" evidence="10">
    <location>
        <begin position="28"/>
        <end position="77"/>
    </location>
</feature>
<comment type="caution">
    <text evidence="11">The sequence shown here is derived from an EMBL/GenBank/DDBJ whole genome shotgun (WGS) entry which is preliminary data.</text>
</comment>
<keyword evidence="3" id="KW-0813">Transport</keyword>
<dbReference type="Proteomes" id="UP001206067">
    <property type="component" value="Unassembled WGS sequence"/>
</dbReference>
<evidence type="ECO:0000256" key="4">
    <source>
        <dbReference type="ARBA" id="ARBA00022617"/>
    </source>
</evidence>
<evidence type="ECO:0000256" key="6">
    <source>
        <dbReference type="ARBA" id="ARBA00022729"/>
    </source>
</evidence>
<reference evidence="11 12" key="1">
    <citation type="submission" date="2022-08" db="EMBL/GenBank/DDBJ databases">
        <title>Polyphasic taxonomy analysis of Qipengyuania sp.RS5-5.</title>
        <authorList>
            <person name="Xamxidin M."/>
            <person name="Wu M."/>
        </authorList>
    </citation>
    <scope>NUCLEOTIDE SEQUENCE [LARGE SCALE GENOMIC DNA]</scope>
    <source>
        <strain evidence="11 12">RS5-5</strain>
    </source>
</reference>